<proteinExistence type="evidence at transcript level"/>
<dbReference type="InterPro" id="IPR050173">
    <property type="entry name" value="ABC_transporter_C-like"/>
</dbReference>
<evidence type="ECO:0000256" key="8">
    <source>
        <dbReference type="ARBA" id="ARBA00022989"/>
    </source>
</evidence>
<sequence length="358" mass="39887">MVVVATTYPDTFGIGQGSALAGLALTYSVQISGILQAMIRFFIQTETYFTSAERVREYAEISKLEKPAIVDGNRPLENWPNNGNIRFENVSMRYREDLPLVLREVDIIIKAKEKIGIVGRTGSGKSSLGIALFRLMELSEGRICIDGFDTSEIGLEDLRKKMTIIPQDPVLFVGSIRYNLDPFQQHSDEEIWKAVERSHIKELINRLPQKLENEVVENGENFSVGERQLLCMARAILRHSKIIVLDEATAAIDSETDSLVQDTIREAFADCTVLTIAHRLNTILNCNKIIVMQDGQVAEFGETQELMKNGQSKFSHLLAAGLKSGEEIVAAKSTNIHNKNNSNNTTACYINPSYTSTS</sequence>
<dbReference type="InterPro" id="IPR003439">
    <property type="entry name" value="ABC_transporter-like_ATP-bd"/>
</dbReference>
<dbReference type="GO" id="GO:0016887">
    <property type="term" value="F:ATP hydrolysis activity"/>
    <property type="evidence" value="ECO:0007669"/>
    <property type="project" value="InterPro"/>
</dbReference>
<dbReference type="SUPFAM" id="SSF52540">
    <property type="entry name" value="P-loop containing nucleoside triphosphate hydrolases"/>
    <property type="match status" value="1"/>
</dbReference>
<dbReference type="AlphaFoldDB" id="A0A6F9D6C3"/>
<evidence type="ECO:0000313" key="11">
    <source>
        <dbReference type="EMBL" id="CAB3219635.1"/>
    </source>
</evidence>
<evidence type="ECO:0000256" key="9">
    <source>
        <dbReference type="ARBA" id="ARBA00023136"/>
    </source>
</evidence>
<dbReference type="PANTHER" id="PTHR24223">
    <property type="entry name" value="ATP-BINDING CASSETTE SUB-FAMILY C"/>
    <property type="match status" value="1"/>
</dbReference>
<dbReference type="InterPro" id="IPR003593">
    <property type="entry name" value="AAA+_ATPase"/>
</dbReference>
<comment type="similarity">
    <text evidence="2">Belongs to the ABC transporter superfamily. ABCC family. Conjugate transporter (TC 3.A.1.208) subfamily.</text>
</comment>
<dbReference type="InterPro" id="IPR027417">
    <property type="entry name" value="P-loop_NTPase"/>
</dbReference>
<dbReference type="PROSITE" id="PS00211">
    <property type="entry name" value="ABC_TRANSPORTER_1"/>
    <property type="match status" value="1"/>
</dbReference>
<name>A0A6F9D6C3_9ASCI</name>
<dbReference type="PROSITE" id="PS50893">
    <property type="entry name" value="ABC_TRANSPORTER_2"/>
    <property type="match status" value="1"/>
</dbReference>
<dbReference type="FunFam" id="3.40.50.300:FF:000074">
    <property type="entry name" value="Multidrug resistance-associated protein 5 isoform 1"/>
    <property type="match status" value="1"/>
</dbReference>
<comment type="subcellular location">
    <subcellularLocation>
        <location evidence="1">Endomembrane system</location>
        <topology evidence="1">Multi-pass membrane protein</topology>
    </subcellularLocation>
</comment>
<organism evidence="11">
    <name type="scientific">Phallusia mammillata</name>
    <dbReference type="NCBI Taxonomy" id="59560"/>
    <lineage>
        <taxon>Eukaryota</taxon>
        <taxon>Metazoa</taxon>
        <taxon>Chordata</taxon>
        <taxon>Tunicata</taxon>
        <taxon>Ascidiacea</taxon>
        <taxon>Phlebobranchia</taxon>
        <taxon>Ascidiidae</taxon>
        <taxon>Phallusia</taxon>
    </lineage>
</organism>
<dbReference type="InterPro" id="IPR017871">
    <property type="entry name" value="ABC_transporter-like_CS"/>
</dbReference>
<dbReference type="CDD" id="cd03244">
    <property type="entry name" value="ABCC_MRP_domain2"/>
    <property type="match status" value="1"/>
</dbReference>
<keyword evidence="9" id="KW-0472">Membrane</keyword>
<dbReference type="EMBL" id="LR782602">
    <property type="protein sequence ID" value="CAB3219635.1"/>
    <property type="molecule type" value="mRNA"/>
</dbReference>
<evidence type="ECO:0000256" key="7">
    <source>
        <dbReference type="ARBA" id="ARBA00022840"/>
    </source>
</evidence>
<evidence type="ECO:0000256" key="4">
    <source>
        <dbReference type="ARBA" id="ARBA00022692"/>
    </source>
</evidence>
<reference evidence="11" key="1">
    <citation type="submission" date="2020-04" db="EMBL/GenBank/DDBJ databases">
        <authorList>
            <person name="Neveu A P."/>
        </authorList>
    </citation>
    <scope>NUCLEOTIDE SEQUENCE</scope>
    <source>
        <tissue evidence="11">Whole embryo</tissue>
    </source>
</reference>
<evidence type="ECO:0000256" key="1">
    <source>
        <dbReference type="ARBA" id="ARBA00004127"/>
    </source>
</evidence>
<keyword evidence="5" id="KW-0677">Repeat</keyword>
<keyword evidence="6" id="KW-0547">Nucleotide-binding</keyword>
<dbReference type="PANTHER" id="PTHR24223:SF447">
    <property type="entry name" value="MULTIDRUG RESISTANCE-ASSOCIATED PROTEIN 5"/>
    <property type="match status" value="1"/>
</dbReference>
<dbReference type="Pfam" id="PF00005">
    <property type="entry name" value="ABC_tran"/>
    <property type="match status" value="1"/>
</dbReference>
<protein>
    <submittedName>
        <fullName evidence="11">Multidrug resistance-associated protein 5-like</fullName>
    </submittedName>
</protein>
<dbReference type="GO" id="GO:0042626">
    <property type="term" value="F:ATPase-coupled transmembrane transporter activity"/>
    <property type="evidence" value="ECO:0007669"/>
    <property type="project" value="TreeGrafter"/>
</dbReference>
<evidence type="ECO:0000256" key="3">
    <source>
        <dbReference type="ARBA" id="ARBA00022448"/>
    </source>
</evidence>
<feature type="domain" description="ABC transporter" evidence="10">
    <location>
        <begin position="85"/>
        <end position="319"/>
    </location>
</feature>
<dbReference type="SMART" id="SM00382">
    <property type="entry name" value="AAA"/>
    <property type="match status" value="1"/>
</dbReference>
<accession>A0A6F9D6C3</accession>
<keyword evidence="3" id="KW-0813">Transport</keyword>
<keyword evidence="7" id="KW-0067">ATP-binding</keyword>
<dbReference type="GO" id="GO:0016020">
    <property type="term" value="C:membrane"/>
    <property type="evidence" value="ECO:0007669"/>
    <property type="project" value="TreeGrafter"/>
</dbReference>
<dbReference type="Gene3D" id="3.40.50.300">
    <property type="entry name" value="P-loop containing nucleotide triphosphate hydrolases"/>
    <property type="match status" value="1"/>
</dbReference>
<gene>
    <name evidence="11" type="primary">Abcc5-002</name>
</gene>
<evidence type="ECO:0000256" key="5">
    <source>
        <dbReference type="ARBA" id="ARBA00022737"/>
    </source>
</evidence>
<keyword evidence="8" id="KW-1133">Transmembrane helix</keyword>
<evidence type="ECO:0000259" key="10">
    <source>
        <dbReference type="PROSITE" id="PS50893"/>
    </source>
</evidence>
<dbReference type="GO" id="GO:0012505">
    <property type="term" value="C:endomembrane system"/>
    <property type="evidence" value="ECO:0007669"/>
    <property type="project" value="UniProtKB-SubCell"/>
</dbReference>
<evidence type="ECO:0000256" key="6">
    <source>
        <dbReference type="ARBA" id="ARBA00022741"/>
    </source>
</evidence>
<evidence type="ECO:0000256" key="2">
    <source>
        <dbReference type="ARBA" id="ARBA00009726"/>
    </source>
</evidence>
<keyword evidence="4" id="KW-0812">Transmembrane</keyword>
<dbReference type="GO" id="GO:0005524">
    <property type="term" value="F:ATP binding"/>
    <property type="evidence" value="ECO:0007669"/>
    <property type="project" value="UniProtKB-KW"/>
</dbReference>